<dbReference type="Gene3D" id="3.40.50.740">
    <property type="match status" value="1"/>
</dbReference>
<dbReference type="InterPro" id="IPR006656">
    <property type="entry name" value="Mopterin_OxRdtase"/>
</dbReference>
<dbReference type="InterPro" id="IPR050612">
    <property type="entry name" value="Prok_Mopterin_Oxidored"/>
</dbReference>
<dbReference type="GO" id="GO:0009061">
    <property type="term" value="P:anaerobic respiration"/>
    <property type="evidence" value="ECO:0007669"/>
    <property type="project" value="TreeGrafter"/>
</dbReference>
<dbReference type="Pfam" id="PF00384">
    <property type="entry name" value="Molybdopterin"/>
    <property type="match status" value="1"/>
</dbReference>
<keyword evidence="2" id="KW-0560">Oxidoreductase</keyword>
<dbReference type="EC" id="1.8.5.3" evidence="2"/>
<evidence type="ECO:0000313" key="3">
    <source>
        <dbReference type="Proteomes" id="UP000254346"/>
    </source>
</evidence>
<accession>A0A379VTG1</accession>
<evidence type="ECO:0000313" key="2">
    <source>
        <dbReference type="EMBL" id="SUH09300.1"/>
    </source>
</evidence>
<evidence type="ECO:0000259" key="1">
    <source>
        <dbReference type="Pfam" id="PF00384"/>
    </source>
</evidence>
<dbReference type="GO" id="GO:0030151">
    <property type="term" value="F:molybdenum ion binding"/>
    <property type="evidence" value="ECO:0007669"/>
    <property type="project" value="TreeGrafter"/>
</dbReference>
<dbReference type="EMBL" id="UGXR01000001">
    <property type="protein sequence ID" value="SUH09300.1"/>
    <property type="molecule type" value="Genomic_DNA"/>
</dbReference>
<dbReference type="PANTHER" id="PTHR43742">
    <property type="entry name" value="TRIMETHYLAMINE-N-OXIDE REDUCTASE"/>
    <property type="match status" value="1"/>
</dbReference>
<dbReference type="AlphaFoldDB" id="A0A379VTG1"/>
<dbReference type="PANTHER" id="PTHR43742:SF1">
    <property type="entry name" value="DIMETHYL SULFOXIDE REDUCTASE CHAIN YNFF-RELATED"/>
    <property type="match status" value="1"/>
</dbReference>
<proteinExistence type="predicted"/>
<reference evidence="2 3" key="1">
    <citation type="submission" date="2018-06" db="EMBL/GenBank/DDBJ databases">
        <authorList>
            <consortium name="Pathogen Informatics"/>
            <person name="Doyle S."/>
        </authorList>
    </citation>
    <scope>NUCLEOTIDE SEQUENCE [LARGE SCALE GENOMIC DNA]</scope>
    <source>
        <strain evidence="2 3">NCTC8256</strain>
    </source>
</reference>
<sequence length="182" mass="20800">MATSPHTHEVLQDDSKCEMIVGIEHFMTASAKYCDILLPDLMPTEQEDLISHESAGNMGYVILGQPATSPKFERKPIYWTLSEVAKRLGPDVYQTFTEGRTQHEWVKYLHAKTKARNPEMPDYEEMKQTGIFKKKCPEEHYVAFRAFREDPAANPLKTPSGKIEIYSERLATLAKHVGAEER</sequence>
<name>A0A379VTG1_SALET</name>
<dbReference type="GO" id="GO:0030288">
    <property type="term" value="C:outer membrane-bounded periplasmic space"/>
    <property type="evidence" value="ECO:0007669"/>
    <property type="project" value="TreeGrafter"/>
</dbReference>
<dbReference type="Proteomes" id="UP000254346">
    <property type="component" value="Unassembled WGS sequence"/>
</dbReference>
<dbReference type="GO" id="GO:0016491">
    <property type="term" value="F:oxidoreductase activity"/>
    <property type="evidence" value="ECO:0007669"/>
    <property type="project" value="UniProtKB-KW"/>
</dbReference>
<protein>
    <submittedName>
        <fullName evidence="2">Dimethyl sulfoxide reductase subunit</fullName>
        <ecNumber evidence="2">1.8.5.3</ecNumber>
    </submittedName>
</protein>
<organism evidence="2 3">
    <name type="scientific">Salmonella enterica I</name>
    <dbReference type="NCBI Taxonomy" id="59201"/>
    <lineage>
        <taxon>Bacteria</taxon>
        <taxon>Pseudomonadati</taxon>
        <taxon>Pseudomonadota</taxon>
        <taxon>Gammaproteobacteria</taxon>
        <taxon>Enterobacterales</taxon>
        <taxon>Enterobacteriaceae</taxon>
        <taxon>Salmonella</taxon>
    </lineage>
</organism>
<dbReference type="SUPFAM" id="SSF53706">
    <property type="entry name" value="Formate dehydrogenase/DMSO reductase, domains 1-3"/>
    <property type="match status" value="1"/>
</dbReference>
<gene>
    <name evidence="2" type="primary">dmsA2_3</name>
    <name evidence="2" type="ORF">NCTC8256_03267</name>
</gene>
<feature type="domain" description="Molybdopterin oxidoreductase" evidence="1">
    <location>
        <begin position="4"/>
        <end position="87"/>
    </location>
</feature>
<dbReference type="GO" id="GO:0009055">
    <property type="term" value="F:electron transfer activity"/>
    <property type="evidence" value="ECO:0007669"/>
    <property type="project" value="TreeGrafter"/>
</dbReference>